<name>A0A1M5DXE1_9FIRM</name>
<dbReference type="RefSeq" id="WP_073167642.1">
    <property type="nucleotide sequence ID" value="NZ_FQUW01000057.1"/>
</dbReference>
<dbReference type="OrthoDB" id="1808470at2"/>
<dbReference type="AlphaFoldDB" id="A0A1M5DXE1"/>
<dbReference type="Proteomes" id="UP000184196">
    <property type="component" value="Unassembled WGS sequence"/>
</dbReference>
<evidence type="ECO:0000313" key="2">
    <source>
        <dbReference type="Proteomes" id="UP000184196"/>
    </source>
</evidence>
<evidence type="ECO:0000313" key="1">
    <source>
        <dbReference type="EMBL" id="SHF71586.1"/>
    </source>
</evidence>
<accession>A0A1M5DXE1</accession>
<proteinExistence type="predicted"/>
<gene>
    <name evidence="1" type="ORF">SAMN02745218_02942</name>
</gene>
<keyword evidence="2" id="KW-1185">Reference proteome</keyword>
<protein>
    <submittedName>
        <fullName evidence="1">Uncharacterized protein</fullName>
    </submittedName>
</protein>
<sequence>MYKRLSLEYYFASTGFYDLLPLALQMARELHFTPEEMIEAICKVADKARTYPPTRNRPAWFAAVFKEKLLEARAEILALKKKYPFNRF</sequence>
<dbReference type="EMBL" id="FQUW01000057">
    <property type="protein sequence ID" value="SHF71586.1"/>
    <property type="molecule type" value="Genomic_DNA"/>
</dbReference>
<reference evidence="2" key="1">
    <citation type="submission" date="2016-11" db="EMBL/GenBank/DDBJ databases">
        <authorList>
            <person name="Varghese N."/>
            <person name="Submissions S."/>
        </authorList>
    </citation>
    <scope>NUCLEOTIDE SEQUENCE [LARGE SCALE GENOMIC DNA]</scope>
    <source>
        <strain evidence="2">DSM 11792</strain>
    </source>
</reference>
<organism evidence="1 2">
    <name type="scientific">Desulfofundulus australicus DSM 11792</name>
    <dbReference type="NCBI Taxonomy" id="1121425"/>
    <lineage>
        <taxon>Bacteria</taxon>
        <taxon>Bacillati</taxon>
        <taxon>Bacillota</taxon>
        <taxon>Clostridia</taxon>
        <taxon>Eubacteriales</taxon>
        <taxon>Peptococcaceae</taxon>
        <taxon>Desulfofundulus</taxon>
    </lineage>
</organism>